<feature type="region of interest" description="Disordered" evidence="1">
    <location>
        <begin position="1"/>
        <end position="54"/>
    </location>
</feature>
<feature type="compositionally biased region" description="Polar residues" evidence="1">
    <location>
        <begin position="40"/>
        <end position="50"/>
    </location>
</feature>
<dbReference type="Proteomes" id="UP000324222">
    <property type="component" value="Unassembled WGS sequence"/>
</dbReference>
<evidence type="ECO:0000256" key="1">
    <source>
        <dbReference type="SAM" id="MobiDB-lite"/>
    </source>
</evidence>
<dbReference type="AlphaFoldDB" id="A0A5B7FP50"/>
<sequence length="112" mass="11811">MSGRARVCLPRPSLVRSNTLVPSPFPSTPANTSKARRSSRQGSPPSNEAQPGSVMRLTQVHYRKTGSESVLSGGGRHAAAVLCGGKTRHHTGRASHQKDDALSGVRECVAVI</sequence>
<protein>
    <submittedName>
        <fullName evidence="2">Uncharacterized protein</fullName>
    </submittedName>
</protein>
<evidence type="ECO:0000313" key="3">
    <source>
        <dbReference type="Proteomes" id="UP000324222"/>
    </source>
</evidence>
<proteinExistence type="predicted"/>
<gene>
    <name evidence="2" type="ORF">E2C01_041006</name>
</gene>
<accession>A0A5B7FP50</accession>
<reference evidence="2 3" key="1">
    <citation type="submission" date="2019-05" db="EMBL/GenBank/DDBJ databases">
        <title>Another draft genome of Portunus trituberculatus and its Hox gene families provides insights of decapod evolution.</title>
        <authorList>
            <person name="Jeong J.-H."/>
            <person name="Song I."/>
            <person name="Kim S."/>
            <person name="Choi T."/>
            <person name="Kim D."/>
            <person name="Ryu S."/>
            <person name="Kim W."/>
        </authorList>
    </citation>
    <scope>NUCLEOTIDE SEQUENCE [LARGE SCALE GENOMIC DNA]</scope>
    <source>
        <tissue evidence="2">Muscle</tissue>
    </source>
</reference>
<name>A0A5B7FP50_PORTR</name>
<comment type="caution">
    <text evidence="2">The sequence shown here is derived from an EMBL/GenBank/DDBJ whole genome shotgun (WGS) entry which is preliminary data.</text>
</comment>
<dbReference type="EMBL" id="VSRR010007644">
    <property type="protein sequence ID" value="MPC47265.1"/>
    <property type="molecule type" value="Genomic_DNA"/>
</dbReference>
<keyword evidence="3" id="KW-1185">Reference proteome</keyword>
<evidence type="ECO:0000313" key="2">
    <source>
        <dbReference type="EMBL" id="MPC47265.1"/>
    </source>
</evidence>
<organism evidence="2 3">
    <name type="scientific">Portunus trituberculatus</name>
    <name type="common">Swimming crab</name>
    <name type="synonym">Neptunus trituberculatus</name>
    <dbReference type="NCBI Taxonomy" id="210409"/>
    <lineage>
        <taxon>Eukaryota</taxon>
        <taxon>Metazoa</taxon>
        <taxon>Ecdysozoa</taxon>
        <taxon>Arthropoda</taxon>
        <taxon>Crustacea</taxon>
        <taxon>Multicrustacea</taxon>
        <taxon>Malacostraca</taxon>
        <taxon>Eumalacostraca</taxon>
        <taxon>Eucarida</taxon>
        <taxon>Decapoda</taxon>
        <taxon>Pleocyemata</taxon>
        <taxon>Brachyura</taxon>
        <taxon>Eubrachyura</taxon>
        <taxon>Portunoidea</taxon>
        <taxon>Portunidae</taxon>
        <taxon>Portuninae</taxon>
        <taxon>Portunus</taxon>
    </lineage>
</organism>